<proteinExistence type="predicted"/>
<dbReference type="InterPro" id="IPR044742">
    <property type="entry name" value="DEAD/DEAH_RhlB"/>
</dbReference>
<keyword evidence="1" id="KW-0547">Nucleotide-binding</keyword>
<sequence>MMLRRFAASRSAPWSAVRLRKAASSALGDSHFSGVQQMSTTATKSFAALGLNERLVTALKEMGIENPTGIQEKSIPAILSGNDIMCTAQTGTGKTLAYMVPVVENLHRAEVALSEEDKKKILPARPQVLVLLPSRELALQVGDVAKQLAHSAKFASTTITAGERKSIQQRSLSRHLDMVIGTPGRVAKCIDKGDFYVSRITTIVLDEADTLMDAKMGFRKELDEVLRPIQASAAKRKEPLQVILVAATIRSPLDKVFKKKFGDLRLVSDDKIHQTPSTLQEEFIRTSPENKQSALREALHLRRSKHAKTVIFCRNAASCRATDHMLREHGFRSLCLHGDMPSALRTASVDTFQESEDMNILVCTDLAARGLHFDNVKHVIMCDFPRSAVDYVHRAGRAGRAGEEGFVTSLVTKHDIELARTIEEAKTNRKVIRDLRSNGEAAIPSLEPLRLDDDQRQPGAQAPKKKKKVMIGHGTKRLKQHKIRRL</sequence>
<dbReference type="GO" id="GO:0016787">
    <property type="term" value="F:hydrolase activity"/>
    <property type="evidence" value="ECO:0007669"/>
    <property type="project" value="UniProtKB-KW"/>
</dbReference>
<evidence type="ECO:0000256" key="3">
    <source>
        <dbReference type="ARBA" id="ARBA00022806"/>
    </source>
</evidence>
<keyword evidence="2" id="KW-0378">Hydrolase</keyword>
<feature type="domain" description="Helicase C-terminal" evidence="8">
    <location>
        <begin position="278"/>
        <end position="450"/>
    </location>
</feature>
<keyword evidence="11" id="KW-1185">Reference proteome</keyword>
<feature type="region of interest" description="Disordered" evidence="6">
    <location>
        <begin position="443"/>
        <end position="486"/>
    </location>
</feature>
<reference evidence="10" key="1">
    <citation type="submission" date="2019-03" db="EMBL/GenBank/DDBJ databases">
        <title>Long read genome sequence of the mycoparasitic Pythium oligandrum ATCC 38472 isolated from sugarbeet rhizosphere.</title>
        <authorList>
            <person name="Gaulin E."/>
        </authorList>
    </citation>
    <scope>NUCLEOTIDE SEQUENCE</scope>
    <source>
        <strain evidence="10">ATCC 38472_TT</strain>
    </source>
</reference>
<gene>
    <name evidence="10" type="ORF">Poli38472_011364</name>
</gene>
<accession>A0A8K1FKS0</accession>
<dbReference type="SUPFAM" id="SSF52540">
    <property type="entry name" value="P-loop containing nucleoside triphosphate hydrolases"/>
    <property type="match status" value="1"/>
</dbReference>
<evidence type="ECO:0000256" key="1">
    <source>
        <dbReference type="ARBA" id="ARBA00022741"/>
    </source>
</evidence>
<dbReference type="CDD" id="cd00268">
    <property type="entry name" value="DEADc"/>
    <property type="match status" value="1"/>
</dbReference>
<dbReference type="EMBL" id="SPLM01000039">
    <property type="protein sequence ID" value="TMW64484.1"/>
    <property type="molecule type" value="Genomic_DNA"/>
</dbReference>
<dbReference type="PROSITE" id="PS51195">
    <property type="entry name" value="Q_MOTIF"/>
    <property type="match status" value="1"/>
</dbReference>
<dbReference type="SMART" id="SM00487">
    <property type="entry name" value="DEXDc"/>
    <property type="match status" value="1"/>
</dbReference>
<dbReference type="Pfam" id="PF00270">
    <property type="entry name" value="DEAD"/>
    <property type="match status" value="1"/>
</dbReference>
<dbReference type="CDD" id="cd18787">
    <property type="entry name" value="SF2_C_DEAD"/>
    <property type="match status" value="1"/>
</dbReference>
<evidence type="ECO:0000256" key="2">
    <source>
        <dbReference type="ARBA" id="ARBA00022801"/>
    </source>
</evidence>
<dbReference type="PROSITE" id="PS51194">
    <property type="entry name" value="HELICASE_CTER"/>
    <property type="match status" value="1"/>
</dbReference>
<comment type="caution">
    <text evidence="10">The sequence shown here is derived from an EMBL/GenBank/DDBJ whole genome shotgun (WGS) entry which is preliminary data.</text>
</comment>
<feature type="short sequence motif" description="Q motif" evidence="5">
    <location>
        <begin position="44"/>
        <end position="72"/>
    </location>
</feature>
<keyword evidence="3" id="KW-0347">Helicase</keyword>
<dbReference type="Proteomes" id="UP000794436">
    <property type="component" value="Unassembled WGS sequence"/>
</dbReference>
<protein>
    <submittedName>
        <fullName evidence="10">Uncharacterized protein</fullName>
    </submittedName>
</protein>
<dbReference type="OrthoDB" id="10256233at2759"/>
<dbReference type="GO" id="GO:0003724">
    <property type="term" value="F:RNA helicase activity"/>
    <property type="evidence" value="ECO:0007669"/>
    <property type="project" value="InterPro"/>
</dbReference>
<feature type="domain" description="Helicase ATP-binding" evidence="7">
    <location>
        <begin position="75"/>
        <end position="267"/>
    </location>
</feature>
<evidence type="ECO:0000259" key="9">
    <source>
        <dbReference type="PROSITE" id="PS51195"/>
    </source>
</evidence>
<evidence type="ECO:0000256" key="4">
    <source>
        <dbReference type="ARBA" id="ARBA00022840"/>
    </source>
</evidence>
<name>A0A8K1FKS0_PYTOL</name>
<feature type="domain" description="DEAD-box RNA helicase Q" evidence="9">
    <location>
        <begin position="44"/>
        <end position="72"/>
    </location>
</feature>
<dbReference type="GO" id="GO:0005524">
    <property type="term" value="F:ATP binding"/>
    <property type="evidence" value="ECO:0007669"/>
    <property type="project" value="UniProtKB-KW"/>
</dbReference>
<dbReference type="Gene3D" id="3.40.50.300">
    <property type="entry name" value="P-loop containing nucleotide triphosphate hydrolases"/>
    <property type="match status" value="2"/>
</dbReference>
<dbReference type="InterPro" id="IPR014001">
    <property type="entry name" value="Helicase_ATP-bd"/>
</dbReference>
<keyword evidence="4" id="KW-0067">ATP-binding</keyword>
<dbReference type="InterPro" id="IPR001650">
    <property type="entry name" value="Helicase_C-like"/>
</dbReference>
<dbReference type="InterPro" id="IPR014014">
    <property type="entry name" value="RNA_helicase_DEAD_Q_motif"/>
</dbReference>
<dbReference type="PROSITE" id="PS51192">
    <property type="entry name" value="HELICASE_ATP_BIND_1"/>
    <property type="match status" value="1"/>
</dbReference>
<dbReference type="SMART" id="SM00490">
    <property type="entry name" value="HELICc"/>
    <property type="match status" value="1"/>
</dbReference>
<evidence type="ECO:0000259" key="7">
    <source>
        <dbReference type="PROSITE" id="PS51192"/>
    </source>
</evidence>
<dbReference type="AlphaFoldDB" id="A0A8K1FKS0"/>
<evidence type="ECO:0000313" key="10">
    <source>
        <dbReference type="EMBL" id="TMW64484.1"/>
    </source>
</evidence>
<dbReference type="GO" id="GO:0003676">
    <property type="term" value="F:nucleic acid binding"/>
    <property type="evidence" value="ECO:0007669"/>
    <property type="project" value="InterPro"/>
</dbReference>
<evidence type="ECO:0000256" key="5">
    <source>
        <dbReference type="PROSITE-ProRule" id="PRU00552"/>
    </source>
</evidence>
<feature type="compositionally biased region" description="Basic residues" evidence="6">
    <location>
        <begin position="463"/>
        <end position="486"/>
    </location>
</feature>
<dbReference type="Pfam" id="PF00271">
    <property type="entry name" value="Helicase_C"/>
    <property type="match status" value="1"/>
</dbReference>
<organism evidence="10 11">
    <name type="scientific">Pythium oligandrum</name>
    <name type="common">Mycoparasitic fungus</name>
    <dbReference type="NCBI Taxonomy" id="41045"/>
    <lineage>
        <taxon>Eukaryota</taxon>
        <taxon>Sar</taxon>
        <taxon>Stramenopiles</taxon>
        <taxon>Oomycota</taxon>
        <taxon>Peronosporomycetes</taxon>
        <taxon>Pythiales</taxon>
        <taxon>Pythiaceae</taxon>
        <taxon>Pythium</taxon>
    </lineage>
</organism>
<evidence type="ECO:0000256" key="6">
    <source>
        <dbReference type="SAM" id="MobiDB-lite"/>
    </source>
</evidence>
<dbReference type="PANTHER" id="PTHR47960">
    <property type="entry name" value="DEAD-BOX ATP-DEPENDENT RNA HELICASE 50"/>
    <property type="match status" value="1"/>
</dbReference>
<evidence type="ECO:0000259" key="8">
    <source>
        <dbReference type="PROSITE" id="PS51194"/>
    </source>
</evidence>
<dbReference type="InterPro" id="IPR027417">
    <property type="entry name" value="P-loop_NTPase"/>
</dbReference>
<dbReference type="InterPro" id="IPR011545">
    <property type="entry name" value="DEAD/DEAH_box_helicase_dom"/>
</dbReference>
<evidence type="ECO:0000313" key="11">
    <source>
        <dbReference type="Proteomes" id="UP000794436"/>
    </source>
</evidence>